<dbReference type="AlphaFoldDB" id="A0A1B6LQ50"/>
<reference evidence="2" key="1">
    <citation type="submission" date="2015-11" db="EMBL/GenBank/DDBJ databases">
        <title>De novo transcriptome assembly of four potential Pierce s Disease insect vectors from Arizona vineyards.</title>
        <authorList>
            <person name="Tassone E.E."/>
        </authorList>
    </citation>
    <scope>NUCLEOTIDE SEQUENCE</scope>
</reference>
<dbReference type="EMBL" id="GEBQ01014185">
    <property type="protein sequence ID" value="JAT25792.1"/>
    <property type="molecule type" value="Transcribed_RNA"/>
</dbReference>
<dbReference type="GO" id="GO:0016020">
    <property type="term" value="C:membrane"/>
    <property type="evidence" value="ECO:0007669"/>
    <property type="project" value="TreeGrafter"/>
</dbReference>
<dbReference type="Pfam" id="PF21534">
    <property type="entry name" value="Rost"/>
    <property type="match status" value="1"/>
</dbReference>
<keyword evidence="1" id="KW-0472">Membrane</keyword>
<dbReference type="PANTHER" id="PTHR12242:SF49">
    <property type="entry name" value="HEADBUTT, ISOFORM E"/>
    <property type="match status" value="1"/>
</dbReference>
<dbReference type="PANTHER" id="PTHR12242">
    <property type="entry name" value="OS02G0130600 PROTEIN-RELATED"/>
    <property type="match status" value="1"/>
</dbReference>
<keyword evidence="1" id="KW-0812">Transmembrane</keyword>
<organism evidence="2">
    <name type="scientific">Graphocephala atropunctata</name>
    <dbReference type="NCBI Taxonomy" id="36148"/>
    <lineage>
        <taxon>Eukaryota</taxon>
        <taxon>Metazoa</taxon>
        <taxon>Ecdysozoa</taxon>
        <taxon>Arthropoda</taxon>
        <taxon>Hexapoda</taxon>
        <taxon>Insecta</taxon>
        <taxon>Pterygota</taxon>
        <taxon>Neoptera</taxon>
        <taxon>Paraneoptera</taxon>
        <taxon>Hemiptera</taxon>
        <taxon>Auchenorrhyncha</taxon>
        <taxon>Membracoidea</taxon>
        <taxon>Cicadellidae</taxon>
        <taxon>Cicadellinae</taxon>
        <taxon>Cicadellini</taxon>
        <taxon>Graphocephala</taxon>
    </lineage>
</organism>
<feature type="transmembrane region" description="Helical" evidence="1">
    <location>
        <begin position="158"/>
        <end position="177"/>
    </location>
</feature>
<keyword evidence="1" id="KW-1133">Transmembrane helix</keyword>
<feature type="transmembrane region" description="Helical" evidence="1">
    <location>
        <begin position="124"/>
        <end position="146"/>
    </location>
</feature>
<gene>
    <name evidence="2" type="ORF">g.8219</name>
</gene>
<proteinExistence type="predicted"/>
<evidence type="ECO:0000256" key="1">
    <source>
        <dbReference type="SAM" id="Phobius"/>
    </source>
</evidence>
<feature type="transmembrane region" description="Helical" evidence="1">
    <location>
        <begin position="81"/>
        <end position="104"/>
    </location>
</feature>
<sequence length="289" mass="33022">MVMKIAAWRYKLSSKLLAMGHYTPDMFVKSQWQKSAGISVYYVVYRWSVACMFLSILLASLADVGRPQGSLAHYAKWPIYLTHWGFTVCTLQAVLGAYLVTWALRQQDKDEDGGVMKMGRSLRVYWVLQSCGTVGAFAITGIYWLFVYNPAENKLDALNLLMHAGNSVLMLTDLIVVSHPVRLIDFYWPIIFSTFYIMFNYIYFLAGGTDRKGRVFIYKIMDWREPKATLIVIQMCIVFVLLLHISVCVFSLLRRRLAELLQRRQAAAAESRARTLQGATNDIPIDDLA</sequence>
<feature type="transmembrane region" description="Helical" evidence="1">
    <location>
        <begin position="231"/>
        <end position="253"/>
    </location>
</feature>
<dbReference type="InterPro" id="IPR049352">
    <property type="entry name" value="Rost"/>
</dbReference>
<feature type="transmembrane region" description="Helical" evidence="1">
    <location>
        <begin position="39"/>
        <end position="61"/>
    </location>
</feature>
<accession>A0A1B6LQ50</accession>
<name>A0A1B6LQ50_9HEMI</name>
<evidence type="ECO:0000313" key="2">
    <source>
        <dbReference type="EMBL" id="JAT25792.1"/>
    </source>
</evidence>
<protein>
    <submittedName>
        <fullName evidence="2">Uncharacterized protein</fullName>
    </submittedName>
</protein>
<feature type="transmembrane region" description="Helical" evidence="1">
    <location>
        <begin position="186"/>
        <end position="206"/>
    </location>
</feature>